<dbReference type="InterPro" id="IPR004469">
    <property type="entry name" value="PSP"/>
</dbReference>
<dbReference type="AlphaFoldDB" id="V8QQM0"/>
<dbReference type="CDD" id="cd07500">
    <property type="entry name" value="HAD_PSP"/>
    <property type="match status" value="1"/>
</dbReference>
<feature type="domain" description="DUF4072" evidence="15">
    <location>
        <begin position="4"/>
        <end position="45"/>
    </location>
</feature>
<dbReference type="PANTHER" id="PTHR43344:SF2">
    <property type="entry name" value="PHOSPHOSERINE PHOSPHATASE"/>
    <property type="match status" value="1"/>
</dbReference>
<comment type="similarity">
    <text evidence="3">Belongs to the HAD-like hydrolase superfamily. SerB family.</text>
</comment>
<evidence type="ECO:0000256" key="3">
    <source>
        <dbReference type="ARBA" id="ARBA00009184"/>
    </source>
</evidence>
<accession>V8QQM0</accession>
<comment type="pathway">
    <text evidence="2">Amino-acid biosynthesis; L-serine biosynthesis; L-serine from 3-phospho-D-glycerate: step 3/3.</text>
</comment>
<comment type="caution">
    <text evidence="16">The sequence shown here is derived from an EMBL/GenBank/DDBJ whole genome shotgun (WGS) entry which is preliminary data.</text>
</comment>
<keyword evidence="7" id="KW-0479">Metal-binding</keyword>
<dbReference type="Gene3D" id="3.40.50.1000">
    <property type="entry name" value="HAD superfamily/HAD-like"/>
    <property type="match status" value="1"/>
</dbReference>
<keyword evidence="8" id="KW-0378">Hydrolase</keyword>
<dbReference type="SFLD" id="SFLDG01137">
    <property type="entry name" value="C1.6.1:_Phosphoserine_Phosphat"/>
    <property type="match status" value="1"/>
</dbReference>
<dbReference type="InterPro" id="IPR050582">
    <property type="entry name" value="HAD-like_SerB"/>
</dbReference>
<feature type="active site" description="Proton donor" evidence="14">
    <location>
        <position position="80"/>
    </location>
</feature>
<evidence type="ECO:0000256" key="6">
    <source>
        <dbReference type="ARBA" id="ARBA00022605"/>
    </source>
</evidence>
<dbReference type="InterPro" id="IPR023214">
    <property type="entry name" value="HAD_sf"/>
</dbReference>
<dbReference type="EC" id="3.1.3.3" evidence="4"/>
<keyword evidence="6" id="KW-0028">Amino-acid biosynthesis</keyword>
<keyword evidence="9" id="KW-0460">Magnesium</keyword>
<name>V8QQM0_9BURK</name>
<comment type="cofactor">
    <cofactor evidence="1">
        <name>Mg(2+)</name>
        <dbReference type="ChEBI" id="CHEBI:18420"/>
    </cofactor>
</comment>
<evidence type="ECO:0000256" key="7">
    <source>
        <dbReference type="ARBA" id="ARBA00022723"/>
    </source>
</evidence>
<dbReference type="Proteomes" id="UP000018733">
    <property type="component" value="Unassembled WGS sequence"/>
</dbReference>
<evidence type="ECO:0000256" key="10">
    <source>
        <dbReference type="ARBA" id="ARBA00023299"/>
    </source>
</evidence>
<dbReference type="SUPFAM" id="SSF56784">
    <property type="entry name" value="HAD-like"/>
    <property type="match status" value="1"/>
</dbReference>
<dbReference type="STRING" id="1424334.W822_12600"/>
<dbReference type="GO" id="GO:0006564">
    <property type="term" value="P:L-serine biosynthetic process"/>
    <property type="evidence" value="ECO:0007669"/>
    <property type="project" value="UniProtKB-KW"/>
</dbReference>
<feature type="active site" description="Nucleophile" evidence="14">
    <location>
        <position position="78"/>
    </location>
</feature>
<dbReference type="EMBL" id="AYXT01000010">
    <property type="protein sequence ID" value="ETF01633.1"/>
    <property type="molecule type" value="Genomic_DNA"/>
</dbReference>
<dbReference type="NCBIfam" id="TIGR01488">
    <property type="entry name" value="HAD-SF-IB"/>
    <property type="match status" value="1"/>
</dbReference>
<protein>
    <recommendedName>
        <fullName evidence="5">Phosphoserine phosphatase</fullName>
        <ecNumber evidence="4">3.1.3.3</ecNumber>
    </recommendedName>
    <alternativeName>
        <fullName evidence="11">O-phosphoserine phosphohydrolase</fullName>
    </alternativeName>
</protein>
<dbReference type="SFLD" id="SFLDG01136">
    <property type="entry name" value="C1.6:_Phosphoserine_Phosphatas"/>
    <property type="match status" value="1"/>
</dbReference>
<evidence type="ECO:0000256" key="12">
    <source>
        <dbReference type="ARBA" id="ARBA00048138"/>
    </source>
</evidence>
<dbReference type="HOGENOM" id="CLU_036368_4_0_4"/>
<dbReference type="SFLD" id="SFLDS00003">
    <property type="entry name" value="Haloacid_Dehalogenase"/>
    <property type="match status" value="1"/>
</dbReference>
<dbReference type="InterPro" id="IPR036412">
    <property type="entry name" value="HAD-like_sf"/>
</dbReference>
<evidence type="ECO:0000313" key="17">
    <source>
        <dbReference type="Proteomes" id="UP000018733"/>
    </source>
</evidence>
<evidence type="ECO:0000256" key="5">
    <source>
        <dbReference type="ARBA" id="ARBA00015196"/>
    </source>
</evidence>
<keyword evidence="10" id="KW-0718">Serine biosynthesis</keyword>
<dbReference type="Pfam" id="PF13284">
    <property type="entry name" value="DUF4072"/>
    <property type="match status" value="1"/>
</dbReference>
<evidence type="ECO:0000256" key="4">
    <source>
        <dbReference type="ARBA" id="ARBA00012640"/>
    </source>
</evidence>
<comment type="catalytic activity">
    <reaction evidence="13">
        <text>O-phospho-D-serine + H2O = D-serine + phosphate</text>
        <dbReference type="Rhea" id="RHEA:24873"/>
        <dbReference type="ChEBI" id="CHEBI:15377"/>
        <dbReference type="ChEBI" id="CHEBI:35247"/>
        <dbReference type="ChEBI" id="CHEBI:43474"/>
        <dbReference type="ChEBI" id="CHEBI:58680"/>
        <dbReference type="EC" id="3.1.3.3"/>
    </reaction>
</comment>
<evidence type="ECO:0000256" key="11">
    <source>
        <dbReference type="ARBA" id="ARBA00031693"/>
    </source>
</evidence>
<dbReference type="NCBIfam" id="TIGR00338">
    <property type="entry name" value="serB"/>
    <property type="match status" value="1"/>
</dbReference>
<evidence type="ECO:0000256" key="14">
    <source>
        <dbReference type="PIRSR" id="PIRSR604469-1"/>
    </source>
</evidence>
<evidence type="ECO:0000256" key="8">
    <source>
        <dbReference type="ARBA" id="ARBA00022801"/>
    </source>
</evidence>
<evidence type="ECO:0000256" key="13">
    <source>
        <dbReference type="ARBA" id="ARBA00048523"/>
    </source>
</evidence>
<evidence type="ECO:0000256" key="2">
    <source>
        <dbReference type="ARBA" id="ARBA00005135"/>
    </source>
</evidence>
<dbReference type="UniPathway" id="UPA00135">
    <property type="reaction ID" value="UER00198"/>
</dbReference>
<dbReference type="SFLD" id="SFLDF00029">
    <property type="entry name" value="phosphoserine_phosphatase"/>
    <property type="match status" value="1"/>
</dbReference>
<gene>
    <name evidence="16" type="ORF">W822_12600</name>
</gene>
<dbReference type="PANTHER" id="PTHR43344">
    <property type="entry name" value="PHOSPHOSERINE PHOSPHATASE"/>
    <property type="match status" value="1"/>
</dbReference>
<evidence type="ECO:0000259" key="15">
    <source>
        <dbReference type="Pfam" id="PF13284"/>
    </source>
</evidence>
<proteinExistence type="inferred from homology"/>
<dbReference type="GO" id="GO:0036424">
    <property type="term" value="F:L-phosphoserine phosphatase activity"/>
    <property type="evidence" value="ECO:0007669"/>
    <property type="project" value="InterPro"/>
</dbReference>
<evidence type="ECO:0000256" key="1">
    <source>
        <dbReference type="ARBA" id="ARBA00001946"/>
    </source>
</evidence>
<reference evidence="16 17" key="1">
    <citation type="journal article" date="2014" name="Genome Announc.">
        <title>Draft Genome Sequence of Advenella kashmirensis Strain W13003, a Polycyclic Aromatic Hydrocarbon-Degrading Bacterium.</title>
        <authorList>
            <person name="Wang X."/>
            <person name="Jin D."/>
            <person name="Zhou L."/>
            <person name="Wu L."/>
            <person name="An W."/>
            <person name="Zhao L."/>
        </authorList>
    </citation>
    <scope>NUCLEOTIDE SEQUENCE [LARGE SCALE GENOMIC DNA]</scope>
    <source>
        <strain evidence="16 17">W13003</strain>
    </source>
</reference>
<dbReference type="Pfam" id="PF12710">
    <property type="entry name" value="HAD"/>
    <property type="match status" value="1"/>
</dbReference>
<evidence type="ECO:0000256" key="9">
    <source>
        <dbReference type="ARBA" id="ARBA00022842"/>
    </source>
</evidence>
<dbReference type="InterPro" id="IPR025138">
    <property type="entry name" value="DUF4072"/>
</dbReference>
<organism evidence="16 17">
    <name type="scientific">Advenella kashmirensis W13003</name>
    <dbReference type="NCBI Taxonomy" id="1424334"/>
    <lineage>
        <taxon>Bacteria</taxon>
        <taxon>Pseudomonadati</taxon>
        <taxon>Pseudomonadota</taxon>
        <taxon>Betaproteobacteria</taxon>
        <taxon>Burkholderiales</taxon>
        <taxon>Alcaligenaceae</taxon>
    </lineage>
</organism>
<dbReference type="GO" id="GO:0000287">
    <property type="term" value="F:magnesium ion binding"/>
    <property type="evidence" value="ECO:0007669"/>
    <property type="project" value="TreeGrafter"/>
</dbReference>
<keyword evidence="17" id="KW-1185">Reference proteome</keyword>
<evidence type="ECO:0000313" key="16">
    <source>
        <dbReference type="EMBL" id="ETF01633.1"/>
    </source>
</evidence>
<sequence length="292" mass="32040">MMHLVLQAPGIRHDLIEQAAALVSANRITPLNASAMRLEDIDPAALPEVRQWAAAKHVDIGPLERIRPLHEMKILAMDMDSTLINIECIDEIADMVGKKTEVSAITEAAMRGEITDFSESLRRRVALLQGVAEADLLRVYNERLQLNTGAEKLIRTMKAAGVHVMVVSGGFTFFTEKLRARLGLDSAHANFLEVDHGRLTGRVYGDIVDGNKKAAHLQALAQTLNATPDQRIAVGDGSNDLAMLSHAAYSVAYRAKPVLREAAAFQINYAGLDAILNWFDTKEAIQALRQDK</sequence>
<dbReference type="PATRIC" id="fig|1424334.3.peg.2527"/>
<dbReference type="eggNOG" id="COG0560">
    <property type="taxonomic scope" value="Bacteria"/>
</dbReference>
<dbReference type="GO" id="GO:0005737">
    <property type="term" value="C:cytoplasm"/>
    <property type="evidence" value="ECO:0007669"/>
    <property type="project" value="TreeGrafter"/>
</dbReference>
<comment type="catalytic activity">
    <reaction evidence="12">
        <text>O-phospho-L-serine + H2O = L-serine + phosphate</text>
        <dbReference type="Rhea" id="RHEA:21208"/>
        <dbReference type="ChEBI" id="CHEBI:15377"/>
        <dbReference type="ChEBI" id="CHEBI:33384"/>
        <dbReference type="ChEBI" id="CHEBI:43474"/>
        <dbReference type="ChEBI" id="CHEBI:57524"/>
        <dbReference type="EC" id="3.1.3.3"/>
    </reaction>
</comment>